<dbReference type="AlphaFoldDB" id="A0A9D7I887"/>
<reference evidence="1" key="1">
    <citation type="submission" date="2020-10" db="EMBL/GenBank/DDBJ databases">
        <title>Connecting structure to function with the recovery of over 1000 high-quality activated sludge metagenome-assembled genomes encoding full-length rRNA genes using long-read sequencing.</title>
        <authorList>
            <person name="Singleton C.M."/>
            <person name="Petriglieri F."/>
            <person name="Kristensen J.M."/>
            <person name="Kirkegaard R.H."/>
            <person name="Michaelsen T.Y."/>
            <person name="Andersen M.H."/>
            <person name="Karst S.M."/>
            <person name="Dueholm M.S."/>
            <person name="Nielsen P.H."/>
            <person name="Albertsen M."/>
        </authorList>
    </citation>
    <scope>NUCLEOTIDE SEQUENCE</scope>
    <source>
        <strain evidence="1">EsbW_18-Q3-R4-48_MAXAC.044</strain>
    </source>
</reference>
<proteinExistence type="predicted"/>
<protein>
    <submittedName>
        <fullName evidence="1">Uncharacterized protein</fullName>
    </submittedName>
</protein>
<dbReference type="EMBL" id="JADJNC010000022">
    <property type="protein sequence ID" value="MBK7424036.1"/>
    <property type="molecule type" value="Genomic_DNA"/>
</dbReference>
<dbReference type="Proteomes" id="UP000886602">
    <property type="component" value="Unassembled WGS sequence"/>
</dbReference>
<evidence type="ECO:0000313" key="1">
    <source>
        <dbReference type="EMBL" id="MBK7424036.1"/>
    </source>
</evidence>
<accession>A0A9D7I887</accession>
<name>A0A9D7I887_9RHOO</name>
<comment type="caution">
    <text evidence="1">The sequence shown here is derived from an EMBL/GenBank/DDBJ whole genome shotgun (WGS) entry which is preliminary data.</text>
</comment>
<sequence>MGHLLTVLRAEGVISPPPASATPVDEELRSYDEYTDHVRGLAPKTRSHALRIVGRLLISRFGDDAIDFAAINPDHVRRFFAEQAELYSKLPFNAIFG</sequence>
<evidence type="ECO:0000313" key="2">
    <source>
        <dbReference type="Proteomes" id="UP000886602"/>
    </source>
</evidence>
<organism evidence="1 2">
    <name type="scientific">Candidatus Propionivibrio dominans</name>
    <dbReference type="NCBI Taxonomy" id="2954373"/>
    <lineage>
        <taxon>Bacteria</taxon>
        <taxon>Pseudomonadati</taxon>
        <taxon>Pseudomonadota</taxon>
        <taxon>Betaproteobacteria</taxon>
        <taxon>Rhodocyclales</taxon>
        <taxon>Rhodocyclaceae</taxon>
        <taxon>Propionivibrio</taxon>
    </lineage>
</organism>
<gene>
    <name evidence="1" type="ORF">IPJ48_13610</name>
</gene>